<evidence type="ECO:0000313" key="1">
    <source>
        <dbReference type="EMBL" id="RKR82064.1"/>
    </source>
</evidence>
<organism evidence="1 2">
    <name type="scientific">Mucilaginibacter gracilis</name>
    <dbReference type="NCBI Taxonomy" id="423350"/>
    <lineage>
        <taxon>Bacteria</taxon>
        <taxon>Pseudomonadati</taxon>
        <taxon>Bacteroidota</taxon>
        <taxon>Sphingobacteriia</taxon>
        <taxon>Sphingobacteriales</taxon>
        <taxon>Sphingobacteriaceae</taxon>
        <taxon>Mucilaginibacter</taxon>
    </lineage>
</organism>
<accession>A0A495J176</accession>
<proteinExistence type="predicted"/>
<gene>
    <name evidence="1" type="ORF">BDD43_2231</name>
</gene>
<comment type="caution">
    <text evidence="1">The sequence shown here is derived from an EMBL/GenBank/DDBJ whole genome shotgun (WGS) entry which is preliminary data.</text>
</comment>
<reference evidence="1 2" key="1">
    <citation type="submission" date="2018-10" db="EMBL/GenBank/DDBJ databases">
        <title>Genomic Encyclopedia of Archaeal and Bacterial Type Strains, Phase II (KMG-II): from individual species to whole genera.</title>
        <authorList>
            <person name="Goeker M."/>
        </authorList>
    </citation>
    <scope>NUCLEOTIDE SEQUENCE [LARGE SCALE GENOMIC DNA]</scope>
    <source>
        <strain evidence="1 2">DSM 18602</strain>
    </source>
</reference>
<keyword evidence="2" id="KW-1185">Reference proteome</keyword>
<evidence type="ECO:0008006" key="3">
    <source>
        <dbReference type="Google" id="ProtNLM"/>
    </source>
</evidence>
<dbReference type="RefSeq" id="WP_246001541.1">
    <property type="nucleotide sequence ID" value="NZ_RBKU01000001.1"/>
</dbReference>
<evidence type="ECO:0000313" key="2">
    <source>
        <dbReference type="Proteomes" id="UP000268007"/>
    </source>
</evidence>
<name>A0A495J176_9SPHI</name>
<dbReference type="Proteomes" id="UP000268007">
    <property type="component" value="Unassembled WGS sequence"/>
</dbReference>
<dbReference type="AlphaFoldDB" id="A0A495J176"/>
<protein>
    <recommendedName>
        <fullName evidence="3">Helix-turn-helix protein</fullName>
    </recommendedName>
</protein>
<sequence length="102" mass="12073">MDKIEIICLQSEAFYNLLDTVIEQVKRAQPAVRDKWISGPEAMQMLRIKSKTTLQKLRDEGRIRFSQADKKNILYDSQSIYDYLEDFVYEPFDAPLNKKRKP</sequence>
<dbReference type="EMBL" id="RBKU01000001">
    <property type="protein sequence ID" value="RKR82064.1"/>
    <property type="molecule type" value="Genomic_DNA"/>
</dbReference>